<dbReference type="InterPro" id="IPR004410">
    <property type="entry name" value="Malonyl_CoA-ACP_transAc_FabD"/>
</dbReference>
<dbReference type="NCBIfam" id="TIGR00128">
    <property type="entry name" value="fabD"/>
    <property type="match status" value="1"/>
</dbReference>
<dbReference type="PIRSF" id="PIRSF000446">
    <property type="entry name" value="Mct"/>
    <property type="match status" value="1"/>
</dbReference>
<dbReference type="InterPro" id="IPR016036">
    <property type="entry name" value="Malonyl_transacylase_ACP-bd"/>
</dbReference>
<dbReference type="Gene3D" id="3.40.366.10">
    <property type="entry name" value="Malonyl-Coenzyme A Acyl Carrier Protein, domain 2"/>
    <property type="match status" value="1"/>
</dbReference>
<dbReference type="RefSeq" id="WP_007474046.1">
    <property type="nucleotide sequence ID" value="NZ_ABCJ01000002.1"/>
</dbReference>
<comment type="catalytic activity">
    <reaction evidence="5 6">
        <text>holo-[ACP] + malonyl-CoA = malonyl-[ACP] + CoA</text>
        <dbReference type="Rhea" id="RHEA:41792"/>
        <dbReference type="Rhea" id="RHEA-COMP:9623"/>
        <dbReference type="Rhea" id="RHEA-COMP:9685"/>
        <dbReference type="ChEBI" id="CHEBI:57287"/>
        <dbReference type="ChEBI" id="CHEBI:57384"/>
        <dbReference type="ChEBI" id="CHEBI:64479"/>
        <dbReference type="ChEBI" id="CHEBI:78449"/>
        <dbReference type="EC" id="2.3.1.39"/>
    </reaction>
</comment>
<name>A0AAI9AID4_9BACT</name>
<feature type="domain" description="Malonyl-CoA:ACP transacylase (MAT)" evidence="8">
    <location>
        <begin position="6"/>
        <end position="281"/>
    </location>
</feature>
<dbReference type="InterPro" id="IPR014043">
    <property type="entry name" value="Acyl_transferase_dom"/>
</dbReference>
<reference evidence="9 10" key="1">
    <citation type="journal article" date="2011" name="Stand. Genomic Sci.">
        <title>Draft genome sequence of Caminibacter mediatlanticus strain TB-2, an epsilonproteobacterium isolated from a deep-sea hydrothermal vent.</title>
        <authorList>
            <person name="Giovannelli D."/>
            <person name="Ferriera S."/>
            <person name="Johnson J."/>
            <person name="Kravitz S."/>
            <person name="Perez-Rodriguez I."/>
            <person name="Ricci J."/>
            <person name="O'Brien C."/>
            <person name="Voordeckers J.W."/>
            <person name="Bini E."/>
            <person name="Vetriani C."/>
        </authorList>
    </citation>
    <scope>NUCLEOTIDE SEQUENCE [LARGE SCALE GENOMIC DNA]</scope>
    <source>
        <strain evidence="9 10">TB-2</strain>
    </source>
</reference>
<gene>
    <name evidence="9" type="ORF">CMTB2_07386</name>
</gene>
<dbReference type="Pfam" id="PF00698">
    <property type="entry name" value="Acyl_transf_1"/>
    <property type="match status" value="1"/>
</dbReference>
<dbReference type="SUPFAM" id="SSF55048">
    <property type="entry name" value="Probable ACP-binding domain of malonyl-CoA ACP transacylase"/>
    <property type="match status" value="1"/>
</dbReference>
<protein>
    <recommendedName>
        <fullName evidence="2 6">Malonyl CoA-acyl carrier protein transacylase</fullName>
        <ecNumber evidence="1 6">2.3.1.39</ecNumber>
    </recommendedName>
</protein>
<dbReference type="Proteomes" id="UP000003288">
    <property type="component" value="Unassembled WGS sequence"/>
</dbReference>
<dbReference type="Gene3D" id="3.30.70.250">
    <property type="entry name" value="Malonyl-CoA ACP transacylase, ACP-binding"/>
    <property type="match status" value="1"/>
</dbReference>
<dbReference type="InterPro" id="IPR024925">
    <property type="entry name" value="Malonyl_CoA-ACP_transAc"/>
</dbReference>
<keyword evidence="4 6" id="KW-0012">Acyltransferase</keyword>
<dbReference type="EC" id="2.3.1.39" evidence="1 6"/>
<dbReference type="FunFam" id="3.30.70.250:FF:000001">
    <property type="entry name" value="Malonyl CoA-acyl carrier protein transacylase"/>
    <property type="match status" value="1"/>
</dbReference>
<proteinExistence type="inferred from homology"/>
<dbReference type="InterPro" id="IPR001227">
    <property type="entry name" value="Ac_transferase_dom_sf"/>
</dbReference>
<evidence type="ECO:0000256" key="4">
    <source>
        <dbReference type="ARBA" id="ARBA00023315"/>
    </source>
</evidence>
<evidence type="ECO:0000313" key="10">
    <source>
        <dbReference type="Proteomes" id="UP000003288"/>
    </source>
</evidence>
<organism evidence="9 10">
    <name type="scientific">Caminibacter mediatlanticus TB-2</name>
    <dbReference type="NCBI Taxonomy" id="391592"/>
    <lineage>
        <taxon>Bacteria</taxon>
        <taxon>Pseudomonadati</taxon>
        <taxon>Campylobacterota</taxon>
        <taxon>Epsilonproteobacteria</taxon>
        <taxon>Nautiliales</taxon>
        <taxon>Nautiliaceae</taxon>
        <taxon>Caminibacter</taxon>
    </lineage>
</organism>
<dbReference type="PANTHER" id="PTHR42681:SF1">
    <property type="entry name" value="MALONYL-COA-ACYL CARRIER PROTEIN TRANSACYLASE, MITOCHONDRIAL"/>
    <property type="match status" value="1"/>
</dbReference>
<dbReference type="PANTHER" id="PTHR42681">
    <property type="entry name" value="MALONYL-COA-ACYL CARRIER PROTEIN TRANSACYLASE, MITOCHONDRIAL"/>
    <property type="match status" value="1"/>
</dbReference>
<dbReference type="InterPro" id="IPR016035">
    <property type="entry name" value="Acyl_Trfase/lysoPLipase"/>
</dbReference>
<comment type="caution">
    <text evidence="9">The sequence shown here is derived from an EMBL/GenBank/DDBJ whole genome shotgun (WGS) entry which is preliminary data.</text>
</comment>
<dbReference type="GO" id="GO:0004314">
    <property type="term" value="F:[acyl-carrier-protein] S-malonyltransferase activity"/>
    <property type="evidence" value="ECO:0007669"/>
    <property type="project" value="UniProtKB-EC"/>
</dbReference>
<feature type="active site" evidence="7">
    <location>
        <position position="197"/>
    </location>
</feature>
<evidence type="ECO:0000256" key="5">
    <source>
        <dbReference type="ARBA" id="ARBA00048462"/>
    </source>
</evidence>
<dbReference type="InterPro" id="IPR050858">
    <property type="entry name" value="Mal-CoA-ACP_Trans/PKS_FabD"/>
</dbReference>
<evidence type="ECO:0000256" key="3">
    <source>
        <dbReference type="ARBA" id="ARBA00022679"/>
    </source>
</evidence>
<evidence type="ECO:0000256" key="7">
    <source>
        <dbReference type="PIRSR" id="PIRSR000446-1"/>
    </source>
</evidence>
<evidence type="ECO:0000256" key="2">
    <source>
        <dbReference type="ARBA" id="ARBA00018953"/>
    </source>
</evidence>
<evidence type="ECO:0000259" key="8">
    <source>
        <dbReference type="SMART" id="SM00827"/>
    </source>
</evidence>
<feature type="active site" evidence="7">
    <location>
        <position position="90"/>
    </location>
</feature>
<evidence type="ECO:0000256" key="1">
    <source>
        <dbReference type="ARBA" id="ARBA00013258"/>
    </source>
</evidence>
<dbReference type="AlphaFoldDB" id="A0AAI9AID4"/>
<dbReference type="GO" id="GO:0005829">
    <property type="term" value="C:cytosol"/>
    <property type="evidence" value="ECO:0007669"/>
    <property type="project" value="TreeGrafter"/>
</dbReference>
<accession>A0AAI9AID4</accession>
<dbReference type="GO" id="GO:0006633">
    <property type="term" value="P:fatty acid biosynthetic process"/>
    <property type="evidence" value="ECO:0007669"/>
    <property type="project" value="TreeGrafter"/>
</dbReference>
<dbReference type="SMART" id="SM00827">
    <property type="entry name" value="PKS_AT"/>
    <property type="match status" value="1"/>
</dbReference>
<evidence type="ECO:0000313" key="9">
    <source>
        <dbReference type="EMBL" id="EDM24059.1"/>
    </source>
</evidence>
<sequence length="303" mass="34251">MKIGLLFPGQGSQFIGMGKDFYENSNKAKEMFEEASDAIKVDFKKLMFEENKDINKTEFTQPAILLFSAIAYELFKENIDFEYSYSLGHSLGEFSALYSAGALNLSEAIRLVNNRGKLMNEAFKDKVGSMMVVLGLDDEVVEEVCKNSNLQVWPANYNSDGQIVIAGIKEDLEKLEPLLKEKGAKRVMLLNMSVASHCPLLESATKPLRELLEEYLKDEFLDVVSNVTAKKYNTKKEALELLPIQLTKPVLYKQSIKNYEDEVEKFVEFGGKVLMGINRKITKKKTIPIVDMKSLEKAISEVK</sequence>
<evidence type="ECO:0000256" key="6">
    <source>
        <dbReference type="PIRNR" id="PIRNR000446"/>
    </source>
</evidence>
<dbReference type="SUPFAM" id="SSF52151">
    <property type="entry name" value="FabD/lysophospholipase-like"/>
    <property type="match status" value="1"/>
</dbReference>
<keyword evidence="3 6" id="KW-0808">Transferase</keyword>
<comment type="similarity">
    <text evidence="6">Belongs to the fabD family.</text>
</comment>
<dbReference type="EMBL" id="ABCJ01000002">
    <property type="protein sequence ID" value="EDM24059.1"/>
    <property type="molecule type" value="Genomic_DNA"/>
</dbReference>